<gene>
    <name evidence="1" type="ORF">GMARGA_LOCUS17373</name>
</gene>
<keyword evidence="2" id="KW-1185">Reference proteome</keyword>
<comment type="caution">
    <text evidence="1">The sequence shown here is derived from an EMBL/GenBank/DDBJ whole genome shotgun (WGS) entry which is preliminary data.</text>
</comment>
<protein>
    <submittedName>
        <fullName evidence="1">4516_t:CDS:1</fullName>
    </submittedName>
</protein>
<accession>A0ABN7VDE3</accession>
<sequence length="120" mass="13549">MTVLGKPDKYVAYCPSRVERLDRRTGPPRHRTPPSQLRALSANLPSYTYVEYGRFARKPWVIRASSLYVQSLNPALRVELWPGADGSRATIEARSHGKRECDSDSISTPDYCIIPIQGMQ</sequence>
<evidence type="ECO:0000313" key="1">
    <source>
        <dbReference type="EMBL" id="CAG8760125.1"/>
    </source>
</evidence>
<dbReference type="Proteomes" id="UP000789901">
    <property type="component" value="Unassembled WGS sequence"/>
</dbReference>
<organism evidence="1 2">
    <name type="scientific">Gigaspora margarita</name>
    <dbReference type="NCBI Taxonomy" id="4874"/>
    <lineage>
        <taxon>Eukaryota</taxon>
        <taxon>Fungi</taxon>
        <taxon>Fungi incertae sedis</taxon>
        <taxon>Mucoromycota</taxon>
        <taxon>Glomeromycotina</taxon>
        <taxon>Glomeromycetes</taxon>
        <taxon>Diversisporales</taxon>
        <taxon>Gigasporaceae</taxon>
        <taxon>Gigaspora</taxon>
    </lineage>
</organism>
<dbReference type="EMBL" id="CAJVQB010013134">
    <property type="protein sequence ID" value="CAG8760125.1"/>
    <property type="molecule type" value="Genomic_DNA"/>
</dbReference>
<proteinExistence type="predicted"/>
<name>A0ABN7VDE3_GIGMA</name>
<evidence type="ECO:0000313" key="2">
    <source>
        <dbReference type="Proteomes" id="UP000789901"/>
    </source>
</evidence>
<reference evidence="1 2" key="1">
    <citation type="submission" date="2021-06" db="EMBL/GenBank/DDBJ databases">
        <authorList>
            <person name="Kallberg Y."/>
            <person name="Tangrot J."/>
            <person name="Rosling A."/>
        </authorList>
    </citation>
    <scope>NUCLEOTIDE SEQUENCE [LARGE SCALE GENOMIC DNA]</scope>
    <source>
        <strain evidence="1 2">120-4 pot B 10/14</strain>
    </source>
</reference>